<organism evidence="9 10">
    <name type="scientific">Conidiobolus coronatus (strain ATCC 28846 / CBS 209.66 / NRRL 28638)</name>
    <name type="common">Delacroixia coronata</name>
    <dbReference type="NCBI Taxonomy" id="796925"/>
    <lineage>
        <taxon>Eukaryota</taxon>
        <taxon>Fungi</taxon>
        <taxon>Fungi incertae sedis</taxon>
        <taxon>Zoopagomycota</taxon>
        <taxon>Entomophthoromycotina</taxon>
        <taxon>Entomophthoromycetes</taxon>
        <taxon>Entomophthorales</taxon>
        <taxon>Ancylistaceae</taxon>
        <taxon>Conidiobolus</taxon>
    </lineage>
</organism>
<dbReference type="UniPathway" id="UPA00204"/>
<evidence type="ECO:0000256" key="7">
    <source>
        <dbReference type="PIRSR" id="PIRSR600101-2"/>
    </source>
</evidence>
<dbReference type="Gene3D" id="1.10.246.130">
    <property type="match status" value="1"/>
</dbReference>
<reference evidence="9 10" key="1">
    <citation type="journal article" date="2015" name="Genome Biol. Evol.">
        <title>Phylogenomic analyses indicate that early fungi evolved digesting cell walls of algal ancestors of land plants.</title>
        <authorList>
            <person name="Chang Y."/>
            <person name="Wang S."/>
            <person name="Sekimoto S."/>
            <person name="Aerts A.L."/>
            <person name="Choi C."/>
            <person name="Clum A."/>
            <person name="LaButti K.M."/>
            <person name="Lindquist E.A."/>
            <person name="Yee Ngan C."/>
            <person name="Ohm R.A."/>
            <person name="Salamov A.A."/>
            <person name="Grigoriev I.V."/>
            <person name="Spatafora J.W."/>
            <person name="Berbee M.L."/>
        </authorList>
    </citation>
    <scope>NUCLEOTIDE SEQUENCE [LARGE SCALE GENOMIC DNA]</scope>
    <source>
        <strain evidence="9 10">NRRL 28638</strain>
    </source>
</reference>
<feature type="binding site" evidence="7">
    <location>
        <position position="142"/>
    </location>
    <ligand>
        <name>L-glutamate</name>
        <dbReference type="ChEBI" id="CHEBI:29985"/>
    </ligand>
</feature>
<dbReference type="GO" id="GO:0103068">
    <property type="term" value="F:leukotriene C4 gamma-glutamyl transferase activity"/>
    <property type="evidence" value="ECO:0007669"/>
    <property type="project" value="UniProtKB-EC"/>
</dbReference>
<evidence type="ECO:0000256" key="3">
    <source>
        <dbReference type="ARBA" id="ARBA00005115"/>
    </source>
</evidence>
<evidence type="ECO:0000256" key="6">
    <source>
        <dbReference type="PIRSR" id="PIRSR600101-1"/>
    </source>
</evidence>
<dbReference type="EC" id="2.3.2.2" evidence="8"/>
<dbReference type="PANTHER" id="PTHR11686">
    <property type="entry name" value="GAMMA GLUTAMYL TRANSPEPTIDASE"/>
    <property type="match status" value="1"/>
</dbReference>
<dbReference type="EC" id="3.4.19.13" evidence="8"/>
<feature type="binding site" evidence="7">
    <location>
        <position position="505"/>
    </location>
    <ligand>
        <name>L-glutamate</name>
        <dbReference type="ChEBI" id="CHEBI:29985"/>
    </ligand>
</feature>
<dbReference type="GO" id="GO:0005886">
    <property type="term" value="C:plasma membrane"/>
    <property type="evidence" value="ECO:0007669"/>
    <property type="project" value="TreeGrafter"/>
</dbReference>
<dbReference type="SUPFAM" id="SSF56235">
    <property type="entry name" value="N-terminal nucleophile aminohydrolases (Ntn hydrolases)"/>
    <property type="match status" value="1"/>
</dbReference>
<protein>
    <recommendedName>
        <fullName evidence="8">Glutathione hydrolase</fullName>
        <ecNumber evidence="8">2.3.2.2</ecNumber>
        <ecNumber evidence="8">3.4.19.13</ecNumber>
    </recommendedName>
    <alternativeName>
        <fullName evidence="8">Gamma-glutamyltransferase</fullName>
    </alternativeName>
    <alternativeName>
        <fullName evidence="8">Gamma-glutamyltranspeptidase</fullName>
    </alternativeName>
</protein>
<evidence type="ECO:0000256" key="2">
    <source>
        <dbReference type="ARBA" id="ARBA00001089"/>
    </source>
</evidence>
<comment type="function">
    <text evidence="8">Cleaves the gamma-glutamyl peptide bond of glutathione and glutathione conjugates.</text>
</comment>
<name>A0A137PGU9_CONC2</name>
<dbReference type="InterPro" id="IPR043138">
    <property type="entry name" value="GGT_lsub"/>
</dbReference>
<comment type="similarity">
    <text evidence="4">Belongs to the gamma-glutamyltransferase family.</text>
</comment>
<feature type="binding site" evidence="7">
    <location>
        <position position="455"/>
    </location>
    <ligand>
        <name>L-glutamate</name>
        <dbReference type="ChEBI" id="CHEBI:29985"/>
    </ligand>
</feature>
<keyword evidence="10" id="KW-1185">Reference proteome</keyword>
<evidence type="ECO:0000313" key="9">
    <source>
        <dbReference type="EMBL" id="KXN74223.1"/>
    </source>
</evidence>
<dbReference type="FunFam" id="3.60.20.40:FF:000001">
    <property type="entry name" value="Gamma-glutamyltranspeptidase 1"/>
    <property type="match status" value="1"/>
</dbReference>
<dbReference type="GO" id="GO:0036374">
    <property type="term" value="F:glutathione hydrolase activity"/>
    <property type="evidence" value="ECO:0007669"/>
    <property type="project" value="UniProtKB-UniRule"/>
</dbReference>
<keyword evidence="8" id="KW-0378">Hydrolase</keyword>
<accession>A0A137PGU9</accession>
<keyword evidence="8" id="KW-0808">Transferase</keyword>
<dbReference type="OMA" id="ITANCDY"/>
<evidence type="ECO:0000256" key="8">
    <source>
        <dbReference type="RuleBase" id="RU368068"/>
    </source>
</evidence>
<dbReference type="GO" id="GO:0006751">
    <property type="term" value="P:glutathione catabolic process"/>
    <property type="evidence" value="ECO:0007669"/>
    <property type="project" value="UniProtKB-UniRule"/>
</dbReference>
<evidence type="ECO:0000313" key="10">
    <source>
        <dbReference type="Proteomes" id="UP000070444"/>
    </source>
</evidence>
<dbReference type="EMBL" id="KQ964426">
    <property type="protein sequence ID" value="KXN74223.1"/>
    <property type="molecule type" value="Genomic_DNA"/>
</dbReference>
<dbReference type="AlphaFoldDB" id="A0A137PGU9"/>
<dbReference type="STRING" id="796925.A0A137PGU9"/>
<evidence type="ECO:0000256" key="1">
    <source>
        <dbReference type="ARBA" id="ARBA00001049"/>
    </source>
</evidence>
<keyword evidence="8" id="KW-0012">Acyltransferase</keyword>
<dbReference type="NCBIfam" id="TIGR00066">
    <property type="entry name" value="g_glut_trans"/>
    <property type="match status" value="1"/>
</dbReference>
<comment type="pathway">
    <text evidence="3 8">Sulfur metabolism; glutathione metabolism.</text>
</comment>
<comment type="catalytic activity">
    <reaction evidence="2 8">
        <text>glutathione + H2O = L-cysteinylglycine + L-glutamate</text>
        <dbReference type="Rhea" id="RHEA:28807"/>
        <dbReference type="ChEBI" id="CHEBI:15377"/>
        <dbReference type="ChEBI" id="CHEBI:29985"/>
        <dbReference type="ChEBI" id="CHEBI:57925"/>
        <dbReference type="ChEBI" id="CHEBI:61694"/>
        <dbReference type="EC" id="3.4.19.13"/>
    </reaction>
</comment>
<evidence type="ECO:0000256" key="5">
    <source>
        <dbReference type="ARBA" id="ARBA00047417"/>
    </source>
</evidence>
<dbReference type="Proteomes" id="UP000070444">
    <property type="component" value="Unassembled WGS sequence"/>
</dbReference>
<dbReference type="InterPro" id="IPR029055">
    <property type="entry name" value="Ntn_hydrolases_N"/>
</dbReference>
<dbReference type="OrthoDB" id="1081007at2759"/>
<sequence>MLKINTEAQSSPQLMAKAISSSNLVKLLVGTILLGSVNGIKLDYDSKTDNIDHLLTRRDSANKYPPLLKSKLFKGKYGGVASENGECSKIGYSIEKGGNAVDSVIATGICQGTLSPFSSGIGGGGFAVIKTDCDEVEYIDFRETAPQKSNSTMYNDNYNASLVGGLAVGIPGEIRGYELLHKKYGQLPWSELFKPSIKLAENGFEAGPELVKRLDGQKKWLLNSTEFVKVYAPSGQLVKADEIVYRKNYAKTLRKIAKEGSKGFYEGEIAQEIVEYVQKNGGIITLEDLKNYKVLVKEPSIGTFLGSKVISTTAPSSGSILVSTLQLLDAVIRQNGTGSQVDLYHRFVEVLKFGFSARTRIGDPAYNSTITPFEKEIVKKDYTKKLLSRVDLKQTHDFNYYNPSYDTKELPGTTHISVIDKDGFTVSLTTTVNMNFGAQLMTPKFGIILNDEMNDFSVPNVSNGFGLAPSPLNWVQPGKRPLSSTVPTILVKEDGEIIALGGAGGSLIISATAQVLVEIYLNKKGLQEAVDNARIHNQLLPQITQVEQSFNQTLIDGLVAKGHNVTKWSNLSQVQIVTKKCDGSVEALSDFRKYSSADAY</sequence>
<feature type="active site" description="Nucleophile" evidence="6">
    <location>
        <position position="413"/>
    </location>
</feature>
<dbReference type="Pfam" id="PF01019">
    <property type="entry name" value="G_glu_transpept"/>
    <property type="match status" value="1"/>
</dbReference>
<dbReference type="Gene3D" id="3.60.20.40">
    <property type="match status" value="1"/>
</dbReference>
<comment type="catalytic activity">
    <reaction evidence="5 8">
        <text>an N-terminal (5-L-glutamyl)-[peptide] + an alpha-amino acid = 5-L-glutamyl amino acid + an N-terminal L-alpha-aminoacyl-[peptide]</text>
        <dbReference type="Rhea" id="RHEA:23904"/>
        <dbReference type="Rhea" id="RHEA-COMP:9780"/>
        <dbReference type="Rhea" id="RHEA-COMP:9795"/>
        <dbReference type="ChEBI" id="CHEBI:77644"/>
        <dbReference type="ChEBI" id="CHEBI:78597"/>
        <dbReference type="ChEBI" id="CHEBI:78599"/>
        <dbReference type="ChEBI" id="CHEBI:78608"/>
        <dbReference type="EC" id="2.3.2.2"/>
    </reaction>
</comment>
<feature type="binding site" evidence="7">
    <location>
        <begin position="483"/>
        <end position="484"/>
    </location>
    <ligand>
        <name>L-glutamate</name>
        <dbReference type="ChEBI" id="CHEBI:29985"/>
    </ligand>
</feature>
<evidence type="ECO:0000256" key="4">
    <source>
        <dbReference type="ARBA" id="ARBA00009381"/>
    </source>
</evidence>
<dbReference type="PRINTS" id="PR01210">
    <property type="entry name" value="GGTRANSPTASE"/>
</dbReference>
<feature type="binding site" evidence="7">
    <location>
        <begin position="431"/>
        <end position="433"/>
    </location>
    <ligand>
        <name>L-glutamate</name>
        <dbReference type="ChEBI" id="CHEBI:29985"/>
    </ligand>
</feature>
<dbReference type="InterPro" id="IPR000101">
    <property type="entry name" value="GGT_peptidase"/>
</dbReference>
<gene>
    <name evidence="9" type="ORF">CONCODRAFT_2757</name>
</gene>
<dbReference type="PANTHER" id="PTHR11686:SF9">
    <property type="entry name" value="RE13973P"/>
    <property type="match status" value="1"/>
</dbReference>
<dbReference type="InterPro" id="IPR043137">
    <property type="entry name" value="GGT_ssub_C"/>
</dbReference>
<comment type="catalytic activity">
    <reaction evidence="1 8">
        <text>an S-substituted glutathione + H2O = an S-substituted L-cysteinylglycine + L-glutamate</text>
        <dbReference type="Rhea" id="RHEA:59468"/>
        <dbReference type="ChEBI" id="CHEBI:15377"/>
        <dbReference type="ChEBI" id="CHEBI:29985"/>
        <dbReference type="ChEBI" id="CHEBI:90779"/>
        <dbReference type="ChEBI" id="CHEBI:143103"/>
        <dbReference type="EC" id="3.4.19.13"/>
    </reaction>
</comment>
<proteinExistence type="inferred from homology"/>